<accession>A0ABQ9F199</accession>
<sequence>MCLINSRSEILLKDGVLFNCFSFISSYFQRAEMVILNLLPSEIRFTQDSIGRLFGRGTNHASQPIGELLDDLLLDRCSVDTIPKISVMKFNNKYYSADNRRLWIFKKAEEFGKCDSIQVCEIDFIPAKKLTTQCDGLNVHIRGNPGGRYWRYL</sequence>
<reference evidence="1 2" key="1">
    <citation type="submission" date="2022-12" db="EMBL/GenBank/DDBJ databases">
        <title>Chromosome-level genome of Tegillarca granosa.</title>
        <authorList>
            <person name="Kim J."/>
        </authorList>
    </citation>
    <scope>NUCLEOTIDE SEQUENCE [LARGE SCALE GENOMIC DNA]</scope>
    <source>
        <strain evidence="1">Teg-2019</strain>
        <tissue evidence="1">Adductor muscle</tissue>
    </source>
</reference>
<proteinExistence type="predicted"/>
<dbReference type="EMBL" id="JARBDR010000640">
    <property type="protein sequence ID" value="KAJ8309971.1"/>
    <property type="molecule type" value="Genomic_DNA"/>
</dbReference>
<evidence type="ECO:0000313" key="2">
    <source>
        <dbReference type="Proteomes" id="UP001217089"/>
    </source>
</evidence>
<protein>
    <submittedName>
        <fullName evidence="1">Uncharacterized protein</fullName>
    </submittedName>
</protein>
<comment type="caution">
    <text evidence="1">The sequence shown here is derived from an EMBL/GenBank/DDBJ whole genome shotgun (WGS) entry which is preliminary data.</text>
</comment>
<name>A0ABQ9F199_TEGGR</name>
<gene>
    <name evidence="1" type="ORF">KUTeg_011836</name>
</gene>
<organism evidence="1 2">
    <name type="scientific">Tegillarca granosa</name>
    <name type="common">Malaysian cockle</name>
    <name type="synonym">Anadara granosa</name>
    <dbReference type="NCBI Taxonomy" id="220873"/>
    <lineage>
        <taxon>Eukaryota</taxon>
        <taxon>Metazoa</taxon>
        <taxon>Spiralia</taxon>
        <taxon>Lophotrochozoa</taxon>
        <taxon>Mollusca</taxon>
        <taxon>Bivalvia</taxon>
        <taxon>Autobranchia</taxon>
        <taxon>Pteriomorphia</taxon>
        <taxon>Arcoida</taxon>
        <taxon>Arcoidea</taxon>
        <taxon>Arcidae</taxon>
        <taxon>Tegillarca</taxon>
    </lineage>
</organism>
<evidence type="ECO:0000313" key="1">
    <source>
        <dbReference type="EMBL" id="KAJ8309971.1"/>
    </source>
</evidence>
<dbReference type="Proteomes" id="UP001217089">
    <property type="component" value="Unassembled WGS sequence"/>
</dbReference>
<keyword evidence="2" id="KW-1185">Reference proteome</keyword>